<dbReference type="Pfam" id="PF03692">
    <property type="entry name" value="CxxCxxCC"/>
    <property type="match status" value="1"/>
</dbReference>
<dbReference type="Proteomes" id="UP001331561">
    <property type="component" value="Unassembled WGS sequence"/>
</dbReference>
<organism evidence="1 2">
    <name type="scientific">Uliginosibacterium silvisoli</name>
    <dbReference type="NCBI Taxonomy" id="3114758"/>
    <lineage>
        <taxon>Bacteria</taxon>
        <taxon>Pseudomonadati</taxon>
        <taxon>Pseudomonadota</taxon>
        <taxon>Betaproteobacteria</taxon>
        <taxon>Rhodocyclales</taxon>
        <taxon>Zoogloeaceae</taxon>
        <taxon>Uliginosibacterium</taxon>
    </lineage>
</organism>
<evidence type="ECO:0000313" key="1">
    <source>
        <dbReference type="EMBL" id="MEC5386843.1"/>
    </source>
</evidence>
<comment type="caution">
    <text evidence="1">The sequence shown here is derived from an EMBL/GenBank/DDBJ whole genome shotgun (WGS) entry which is preliminary data.</text>
</comment>
<protein>
    <submittedName>
        <fullName evidence="1">YkgJ family cysteine cluster protein</fullName>
    </submittedName>
</protein>
<name>A0ABU6K4X3_9RHOO</name>
<dbReference type="RefSeq" id="WP_327599801.1">
    <property type="nucleotide sequence ID" value="NZ_JAYXHS010000002.1"/>
</dbReference>
<dbReference type="InterPro" id="IPR005358">
    <property type="entry name" value="Puta_zinc/iron-chelating_dom"/>
</dbReference>
<proteinExistence type="predicted"/>
<reference evidence="1 2" key="1">
    <citation type="submission" date="2024-01" db="EMBL/GenBank/DDBJ databases">
        <title>Uliginosibacterium soil sp. nov.</title>
        <authorList>
            <person name="Lv Y."/>
        </authorList>
    </citation>
    <scope>NUCLEOTIDE SEQUENCE [LARGE SCALE GENOMIC DNA]</scope>
    <source>
        <strain evidence="1 2">H3</strain>
    </source>
</reference>
<evidence type="ECO:0000313" key="2">
    <source>
        <dbReference type="Proteomes" id="UP001331561"/>
    </source>
</evidence>
<keyword evidence="2" id="KW-1185">Reference proteome</keyword>
<gene>
    <name evidence="1" type="ORF">VVD49_14000</name>
</gene>
<dbReference type="EMBL" id="JAYXHS010000002">
    <property type="protein sequence ID" value="MEC5386843.1"/>
    <property type="molecule type" value="Genomic_DNA"/>
</dbReference>
<accession>A0ABU6K4X3</accession>
<sequence>MSTPEPDDSPDPSLTCDTCRACCCQLEVILMGDDDVPRHLTRQDRWGGEVMRRLDDGWCVALDRDTQLCTIYERRPGVCRDFLMGGVECAEERAHLDASGRVIHLLRGPL</sequence>